<dbReference type="PROSITE" id="PS51194">
    <property type="entry name" value="HELICASE_CTER"/>
    <property type="match status" value="1"/>
</dbReference>
<dbReference type="Pfam" id="PF00176">
    <property type="entry name" value="SNF2-rel_dom"/>
    <property type="match status" value="1"/>
</dbReference>
<dbReference type="InterPro" id="IPR044574">
    <property type="entry name" value="ARIP4-like"/>
</dbReference>
<protein>
    <submittedName>
        <fullName evidence="13">Uncharacterized protein</fullName>
    </submittedName>
</protein>
<dbReference type="InterPro" id="IPR038718">
    <property type="entry name" value="SNF2-like_sf"/>
</dbReference>
<feature type="region of interest" description="Disordered" evidence="9">
    <location>
        <begin position="225"/>
        <end position="324"/>
    </location>
</feature>
<dbReference type="PANTHER" id="PTHR45797:SF1">
    <property type="entry name" value="HELICASE ARIP4"/>
    <property type="match status" value="1"/>
</dbReference>
<keyword evidence="7" id="KW-0238">DNA-binding</keyword>
<feature type="compositionally biased region" description="Acidic residues" evidence="9">
    <location>
        <begin position="166"/>
        <end position="176"/>
    </location>
</feature>
<feature type="region of interest" description="Disordered" evidence="9">
    <location>
        <begin position="1041"/>
        <end position="1230"/>
    </location>
</feature>
<feature type="region of interest" description="Disordered" evidence="9">
    <location>
        <begin position="1260"/>
        <end position="1279"/>
    </location>
</feature>
<keyword evidence="4" id="KW-0378">Hydrolase</keyword>
<keyword evidence="8" id="KW-0539">Nucleus</keyword>
<evidence type="ECO:0000256" key="5">
    <source>
        <dbReference type="ARBA" id="ARBA00022806"/>
    </source>
</evidence>
<dbReference type="InterPro" id="IPR001660">
    <property type="entry name" value="SAM"/>
</dbReference>
<feature type="compositionally biased region" description="Polar residues" evidence="9">
    <location>
        <begin position="754"/>
        <end position="780"/>
    </location>
</feature>
<dbReference type="InterPro" id="IPR027417">
    <property type="entry name" value="P-loop_NTPase"/>
</dbReference>
<evidence type="ECO:0000313" key="13">
    <source>
        <dbReference type="EMBL" id="KAG0294735.1"/>
    </source>
</evidence>
<dbReference type="InterPro" id="IPR000330">
    <property type="entry name" value="SNF2_N"/>
</dbReference>
<dbReference type="InterPro" id="IPR014001">
    <property type="entry name" value="Helicase_ATP-bd"/>
</dbReference>
<feature type="compositionally biased region" description="Basic and acidic residues" evidence="9">
    <location>
        <begin position="225"/>
        <end position="237"/>
    </location>
</feature>
<dbReference type="PROSITE" id="PS51192">
    <property type="entry name" value="HELICASE_ATP_BIND_1"/>
    <property type="match status" value="1"/>
</dbReference>
<dbReference type="PROSITE" id="PS50105">
    <property type="entry name" value="SAM_DOMAIN"/>
    <property type="match status" value="1"/>
</dbReference>
<dbReference type="Gene3D" id="1.10.150.50">
    <property type="entry name" value="Transcription Factor, Ets-1"/>
    <property type="match status" value="1"/>
</dbReference>
<feature type="domain" description="Helicase C-terminal" evidence="12">
    <location>
        <begin position="1708"/>
        <end position="1874"/>
    </location>
</feature>
<dbReference type="InterPro" id="IPR001650">
    <property type="entry name" value="Helicase_C-like"/>
</dbReference>
<dbReference type="InterPro" id="IPR013761">
    <property type="entry name" value="SAM/pointed_sf"/>
</dbReference>
<dbReference type="InterPro" id="IPR056026">
    <property type="entry name" value="DUF7607"/>
</dbReference>
<sequence>MDLPKDPLTWNPEQVSRWLKSAFDFPEDTLQLFIQNDVDGEVLLADVDHEALKNEFQIPSFGIRCKIINQILALREPVATAPGHTATPIATTSDTQRTERRLRDSSPEEICLLEKPLKLRFVNVPTVRRQPLSPRWKQEKSSRTSLQHSNGDSTDGISIGASSFDDGGDHDDDDNSSVDNSNNSSNNDEVMSKDIDGHGSDSPDEEDEPLVKKLLERKENRPLATRILERKENEPLAKRVPLRKNLGHDTDIAPPTSPSLTKPTPHSAGSGSESGSKSVSRPTTTKRIAPTLVMPGATSSPSKLRSEPTTKQSRTTNKKQRRMKSHLAKIGLTLQDVFFNKDGSAFDSDDEDSFTVVKPRTARRKEFLTYQQFVQVNMRRILWTPPIFEVPGHVVYAPMRKSTQKDVPVRAISTALAGKDITVTSSTWDAVFKDVHKDPVQQRLTINIGDHDLTSINFAALTKGSNNIPPPVYRVTKKDDDIVYPLYGDSDASEYTTDEELYNEVAKEEKERQDKRTGRIKVPAFKVKLSNDAVKEISRIYISDRKETWARVERPKLGPDARKLFSTVGNNKNKQMYIERLEATIRSLSLKRLVALLEAMEETSYRNASEVRKACKSLDETVDSICHEQWKHDLLCGTEPIPDNLQNAESRVKSTPLVPKVRQGPERYLTSEQDSGETGAVETDDEAEERRQRELDANFIDDSEYDEGSHADIDSDESREDMDVDVSMDDHDTAKQRRSTKMPAKISPRPVTSKPATQTIRNVSATSESLSLPTPPFTATSPQDPPPLSDLDIVGEDVQHPVDDEDEDDDTNGEHLSNNWKKSQKNKKKSKNSSKSWKAKQAPSPICIDSDEGDVAPSDRPLSMADKSTKNKSGKGKDPVKKEPYMDVDQDGEAQGNSNPAGSVSPLETDMIPKSLVTNSIRDDGKDAGVIDLPQPATNVKPMKRPTWREELKSSGMTDDKLLAKLRRISKSAHLGMNVVMEEPYISAWQEYIEWVELDGGESIEFKEFLAWKDEGNTTQIYREKAREVAMAQAEVDQAAALKAKKERQAHEEQEVREEKEHASQEKNAVTESESSSQRSEGGKGKAMTNRSPITTTHPETITIDSSDDTDLPLDRLPSHSQRSTTKSRKLPSLSLSPKQSPAPHSPLSPALKHTAHKKRQNQSDSKSASESATDKEGSGSEARVLEKNLKKRTRIARNHFGEDSPEISSCEDSVMPAQPRPKPKRHKKMVEDEAEDVLILRQNAAKNEQEYQKRIKDQEQRARLRGTPNPLLGDETLINPGHKKTERAVVIPSFLTANLKPHQIDGLRFMWKNIVMFDGGCILAHSMGLGKTFQVVAFIYVLLTEIHSGNKDIPSKLQAGRVLLLMPPIVLQNWADEFEKWIPPQCRKDVHVYKFASNNSNPQHRIKMLEKWHADGGVFLMGYTMFRELSVVTKYNFTRGEDTNKRFKHLLLDPGPSMVFADEGHTIKNKNAKLSVAAKEITSTARVILTGYPLQNRLEEYWCMVDFVRPKFLDDIASFRAHYIRPISDGLHSDSTALEKKISSKKLKVLTELITNFVMRKDQSILRASLPKKYEFVISCKLSTSQYYMYTQILPTFAGNGTRAVLGNGHLLLTICNHPAAFQASTKDISAKSASVSVKSSRAGFGSPSTASASASGTITILEESDEEPGEKEKEIVEALSQNKDLAQESWFIDTRQKNYTDASHGFKVQIMLSILSECRAINEKVLVFSRSIPTLDFLEYITRQKGFKSLMLDGSVAIQDRQTMINDFNTNHDYDLFLISSGAGSQGVNLVSASRVIIFDVGWNPSHDEQAIARAFRYGQTRKVFVYRLHTFGTWEEKLYKTNLHKLGLSNRVVDKKNIFQSHSKTEMKAYFDPPPLPANNPLWVTDENVSALFDKVDTDDSVLRSVIELNKKEITNIVPQSELVREVDSDLTEADMDDIKNMIEFEETRIKWAEEHPGMPFPHQTYTQASGISSVMKTPVAVSQVRPPMTISAMHPPALFSVPGPAMATYSPVQSHGSYHPHRPFSYSPRQTAPSGPQPIPMTMMPQVASSFGSPAQTSSQRIAISMPTSTPAAGLSAQTAIQLVDATDHHINDNYLVNASRNGLGIQMPIGMQQQQQQQQPYEHQGHMPQPGHQPHRYKTPLVGVQQTARNGIANLLQEHAAARFVGTDEGTAAVRPLAPQSQQVLVLESEAEVGSLQSAIQQHHRNSQMGPRAN</sequence>
<feature type="compositionally biased region" description="Low complexity" evidence="9">
    <location>
        <begin position="177"/>
        <end position="188"/>
    </location>
</feature>
<dbReference type="Proteomes" id="UP001194696">
    <property type="component" value="Unassembled WGS sequence"/>
</dbReference>
<feature type="compositionally biased region" description="Low complexity" evidence="9">
    <location>
        <begin position="258"/>
        <end position="280"/>
    </location>
</feature>
<evidence type="ECO:0000256" key="4">
    <source>
        <dbReference type="ARBA" id="ARBA00022801"/>
    </source>
</evidence>
<feature type="compositionally biased region" description="Polar residues" evidence="9">
    <location>
        <begin position="143"/>
        <end position="156"/>
    </location>
</feature>
<comment type="similarity">
    <text evidence="2">Belongs to the SNF2/RAD54 helicase family.</text>
</comment>
<feature type="compositionally biased region" description="Low complexity" evidence="9">
    <location>
        <begin position="1131"/>
        <end position="1152"/>
    </location>
</feature>
<feature type="region of interest" description="Disordered" evidence="9">
    <location>
        <begin position="129"/>
        <end position="208"/>
    </location>
</feature>
<feature type="region of interest" description="Disordered" evidence="9">
    <location>
        <begin position="2016"/>
        <end position="2041"/>
    </location>
</feature>
<evidence type="ECO:0000256" key="8">
    <source>
        <dbReference type="ARBA" id="ARBA00023242"/>
    </source>
</evidence>
<feature type="compositionally biased region" description="Basic and acidic residues" evidence="9">
    <location>
        <begin position="1047"/>
        <end position="1065"/>
    </location>
</feature>
<dbReference type="Pfam" id="PF07647">
    <property type="entry name" value="SAM_2"/>
    <property type="match status" value="1"/>
</dbReference>
<feature type="compositionally biased region" description="Low complexity" evidence="9">
    <location>
        <begin position="833"/>
        <end position="842"/>
    </location>
</feature>
<evidence type="ECO:0000259" key="10">
    <source>
        <dbReference type="PROSITE" id="PS50105"/>
    </source>
</evidence>
<dbReference type="SUPFAM" id="SSF52540">
    <property type="entry name" value="P-loop containing nucleoside triphosphate hydrolases"/>
    <property type="match status" value="2"/>
</dbReference>
<feature type="region of interest" description="Disordered" evidence="9">
    <location>
        <begin position="82"/>
        <end position="107"/>
    </location>
</feature>
<evidence type="ECO:0000313" key="14">
    <source>
        <dbReference type="Proteomes" id="UP001194696"/>
    </source>
</evidence>
<reference evidence="13 14" key="1">
    <citation type="journal article" date="2020" name="Fungal Divers.">
        <title>Resolving the Mortierellaceae phylogeny through synthesis of multi-gene phylogenetics and phylogenomics.</title>
        <authorList>
            <person name="Vandepol N."/>
            <person name="Liber J."/>
            <person name="Desiro A."/>
            <person name="Na H."/>
            <person name="Kennedy M."/>
            <person name="Barry K."/>
            <person name="Grigoriev I.V."/>
            <person name="Miller A.N."/>
            <person name="O'Donnell K."/>
            <person name="Stajich J.E."/>
            <person name="Bonito G."/>
        </authorList>
    </citation>
    <scope>NUCLEOTIDE SEQUENCE [LARGE SCALE GENOMIC DNA]</scope>
    <source>
        <strain evidence="13 14">AD045</strain>
    </source>
</reference>
<evidence type="ECO:0000256" key="2">
    <source>
        <dbReference type="ARBA" id="ARBA00007025"/>
    </source>
</evidence>
<keyword evidence="3" id="KW-0547">Nucleotide-binding</keyword>
<feature type="compositionally biased region" description="Basic residues" evidence="9">
    <location>
        <begin position="822"/>
        <end position="832"/>
    </location>
</feature>
<dbReference type="PANTHER" id="PTHR45797">
    <property type="entry name" value="RAD54-LIKE"/>
    <property type="match status" value="1"/>
</dbReference>
<dbReference type="Pfam" id="PF24580">
    <property type="entry name" value="DUF7607"/>
    <property type="match status" value="1"/>
</dbReference>
<evidence type="ECO:0000259" key="12">
    <source>
        <dbReference type="PROSITE" id="PS51194"/>
    </source>
</evidence>
<comment type="subcellular location">
    <subcellularLocation>
        <location evidence="1">Nucleus</location>
    </subcellularLocation>
</comment>
<feature type="domain" description="SAM" evidence="10">
    <location>
        <begin position="10"/>
        <end position="77"/>
    </location>
</feature>
<feature type="domain" description="Helicase ATP-binding" evidence="11">
    <location>
        <begin position="1313"/>
        <end position="1512"/>
    </location>
</feature>
<feature type="compositionally biased region" description="Basic and acidic residues" evidence="9">
    <location>
        <begin position="1173"/>
        <end position="1189"/>
    </location>
</feature>
<accession>A0ABQ7K9W5</accession>
<feature type="compositionally biased region" description="Basic and acidic residues" evidence="9">
    <location>
        <begin position="875"/>
        <end position="885"/>
    </location>
</feature>
<dbReference type="CDD" id="cd18793">
    <property type="entry name" value="SF2_C_SNF"/>
    <property type="match status" value="1"/>
</dbReference>
<evidence type="ECO:0000259" key="11">
    <source>
        <dbReference type="PROSITE" id="PS51192"/>
    </source>
</evidence>
<dbReference type="SUPFAM" id="SSF47769">
    <property type="entry name" value="SAM/Pointed domain"/>
    <property type="match status" value="1"/>
</dbReference>
<evidence type="ECO:0000256" key="9">
    <source>
        <dbReference type="SAM" id="MobiDB-lite"/>
    </source>
</evidence>
<dbReference type="SMART" id="SM00454">
    <property type="entry name" value="SAM"/>
    <property type="match status" value="1"/>
</dbReference>
<keyword evidence="14" id="KW-1185">Reference proteome</keyword>
<organism evidence="13 14">
    <name type="scientific">Linnemannia gamsii</name>
    <dbReference type="NCBI Taxonomy" id="64522"/>
    <lineage>
        <taxon>Eukaryota</taxon>
        <taxon>Fungi</taxon>
        <taxon>Fungi incertae sedis</taxon>
        <taxon>Mucoromycota</taxon>
        <taxon>Mortierellomycotina</taxon>
        <taxon>Mortierellomycetes</taxon>
        <taxon>Mortierellales</taxon>
        <taxon>Mortierellaceae</taxon>
        <taxon>Linnemannia</taxon>
    </lineage>
</organism>
<dbReference type="InterPro" id="IPR049730">
    <property type="entry name" value="SNF2/RAD54-like_C"/>
</dbReference>
<feature type="compositionally biased region" description="Polar residues" evidence="9">
    <location>
        <begin position="1163"/>
        <end position="1172"/>
    </location>
</feature>
<dbReference type="Pfam" id="PF00271">
    <property type="entry name" value="Helicase_C"/>
    <property type="match status" value="1"/>
</dbReference>
<name>A0ABQ7K9W5_9FUNG</name>
<comment type="caution">
    <text evidence="13">The sequence shown here is derived from an EMBL/GenBank/DDBJ whole genome shotgun (WGS) entry which is preliminary data.</text>
</comment>
<keyword evidence="5" id="KW-0347">Helicase</keyword>
<evidence type="ECO:0000256" key="1">
    <source>
        <dbReference type="ARBA" id="ARBA00004123"/>
    </source>
</evidence>
<dbReference type="Gene3D" id="3.40.50.10810">
    <property type="entry name" value="Tandem AAA-ATPase domain"/>
    <property type="match status" value="1"/>
</dbReference>
<evidence type="ECO:0000256" key="3">
    <source>
        <dbReference type="ARBA" id="ARBA00022741"/>
    </source>
</evidence>
<feature type="compositionally biased region" description="Basic and acidic residues" evidence="9">
    <location>
        <begin position="96"/>
        <end position="106"/>
    </location>
</feature>
<evidence type="ECO:0000256" key="7">
    <source>
        <dbReference type="ARBA" id="ARBA00023125"/>
    </source>
</evidence>
<feature type="compositionally biased region" description="Acidic residues" evidence="9">
    <location>
        <begin position="714"/>
        <end position="727"/>
    </location>
</feature>
<dbReference type="EMBL" id="JAAAIM010000108">
    <property type="protein sequence ID" value="KAG0294735.1"/>
    <property type="molecule type" value="Genomic_DNA"/>
</dbReference>
<proteinExistence type="inferred from homology"/>
<dbReference type="Gene3D" id="1.20.120.850">
    <property type="entry name" value="SWI2/SNF2 ATPases, N-terminal domain"/>
    <property type="match status" value="1"/>
</dbReference>
<dbReference type="Gene3D" id="3.40.50.300">
    <property type="entry name" value="P-loop containing nucleotide triphosphate hydrolases"/>
    <property type="match status" value="2"/>
</dbReference>
<dbReference type="SMART" id="SM00490">
    <property type="entry name" value="HELICc"/>
    <property type="match status" value="1"/>
</dbReference>
<feature type="compositionally biased region" description="Low complexity" evidence="9">
    <location>
        <begin position="1093"/>
        <end position="1105"/>
    </location>
</feature>
<gene>
    <name evidence="13" type="ORF">BGZ96_000571</name>
</gene>
<dbReference type="SMART" id="SM00487">
    <property type="entry name" value="DEXDc"/>
    <property type="match status" value="1"/>
</dbReference>
<keyword evidence="6" id="KW-0067">ATP-binding</keyword>
<evidence type="ECO:0000256" key="6">
    <source>
        <dbReference type="ARBA" id="ARBA00022840"/>
    </source>
</evidence>
<dbReference type="CDD" id="cd18007">
    <property type="entry name" value="DEXHc_ATRX-like"/>
    <property type="match status" value="1"/>
</dbReference>
<feature type="region of interest" description="Disordered" evidence="9">
    <location>
        <begin position="647"/>
        <end position="908"/>
    </location>
</feature>
<feature type="compositionally biased region" description="Polar residues" evidence="9">
    <location>
        <begin position="297"/>
        <end position="315"/>
    </location>
</feature>
<feature type="compositionally biased region" description="Basic and acidic residues" evidence="9">
    <location>
        <begin position="190"/>
        <end position="201"/>
    </location>
</feature>